<reference evidence="8" key="1">
    <citation type="submission" date="2022-03" db="EMBL/GenBank/DDBJ databases">
        <title>Fererhizobium litorale gen. nov., sp. nov., isolated from sandy sediments of the Sea of Japan seashore.</title>
        <authorList>
            <person name="Romanenko L."/>
            <person name="Kurilenko V."/>
            <person name="Otstavnykh N."/>
            <person name="Svetashev V."/>
            <person name="Tekutyeva L."/>
            <person name="Isaeva M."/>
            <person name="Mikhailov V."/>
        </authorList>
    </citation>
    <scope>NUCLEOTIDE SEQUENCE</scope>
    <source>
        <strain evidence="8">KMM 9576</strain>
    </source>
</reference>
<gene>
    <name evidence="8" type="ORF">MRS75_13725</name>
</gene>
<feature type="domain" description="EamA" evidence="7">
    <location>
        <begin position="150"/>
        <end position="278"/>
    </location>
</feature>
<feature type="transmembrane region" description="Helical" evidence="6">
    <location>
        <begin position="207"/>
        <end position="225"/>
    </location>
</feature>
<feature type="transmembrane region" description="Helical" evidence="6">
    <location>
        <begin position="71"/>
        <end position="88"/>
    </location>
</feature>
<keyword evidence="4 6" id="KW-1133">Transmembrane helix</keyword>
<proteinExistence type="inferred from homology"/>
<evidence type="ECO:0000313" key="9">
    <source>
        <dbReference type="Proteomes" id="UP001161580"/>
    </source>
</evidence>
<dbReference type="InterPro" id="IPR037185">
    <property type="entry name" value="EmrE-like"/>
</dbReference>
<dbReference type="Proteomes" id="UP001161580">
    <property type="component" value="Unassembled WGS sequence"/>
</dbReference>
<evidence type="ECO:0000256" key="1">
    <source>
        <dbReference type="ARBA" id="ARBA00004141"/>
    </source>
</evidence>
<comment type="caution">
    <text evidence="8">The sequence shown here is derived from an EMBL/GenBank/DDBJ whole genome shotgun (WGS) entry which is preliminary data.</text>
</comment>
<dbReference type="InterPro" id="IPR000620">
    <property type="entry name" value="EamA_dom"/>
</dbReference>
<dbReference type="EMBL" id="JALDYZ010000007">
    <property type="protein sequence ID" value="MDI7923139.1"/>
    <property type="molecule type" value="Genomic_DNA"/>
</dbReference>
<feature type="transmembrane region" description="Helical" evidence="6">
    <location>
        <begin position="125"/>
        <end position="142"/>
    </location>
</feature>
<accession>A0AAE3U1H4</accession>
<feature type="transmembrane region" description="Helical" evidence="6">
    <location>
        <begin position="39"/>
        <end position="59"/>
    </location>
</feature>
<keyword evidence="3 6" id="KW-0812">Transmembrane</keyword>
<evidence type="ECO:0000256" key="4">
    <source>
        <dbReference type="ARBA" id="ARBA00022989"/>
    </source>
</evidence>
<evidence type="ECO:0000313" key="8">
    <source>
        <dbReference type="EMBL" id="MDI7923139.1"/>
    </source>
</evidence>
<dbReference type="Pfam" id="PF00892">
    <property type="entry name" value="EamA"/>
    <property type="match status" value="2"/>
</dbReference>
<dbReference type="GO" id="GO:0016020">
    <property type="term" value="C:membrane"/>
    <property type="evidence" value="ECO:0007669"/>
    <property type="project" value="UniProtKB-SubCell"/>
</dbReference>
<comment type="subcellular location">
    <subcellularLocation>
        <location evidence="1">Membrane</location>
        <topology evidence="1">Multi-pass membrane protein</topology>
    </subcellularLocation>
</comment>
<dbReference type="SUPFAM" id="SSF103481">
    <property type="entry name" value="Multidrug resistance efflux transporter EmrE"/>
    <property type="match status" value="2"/>
</dbReference>
<evidence type="ECO:0000256" key="5">
    <source>
        <dbReference type="ARBA" id="ARBA00023136"/>
    </source>
</evidence>
<keyword evidence="5 6" id="KW-0472">Membrane</keyword>
<keyword evidence="9" id="KW-1185">Reference proteome</keyword>
<sequence length="289" mass="31287">MKNSISLGILLTSLSYLLFTCHDVTIKLLVDSVSVWQILFFRSLTILAGCFVLGGRSLVTRTVNSPIIRPMALRSLMLLAAWLSYYTAARDLPLAELTTLYFAAPIVATVLAVPILREVVTAPRWLAVVVGFVGVVIATDPSRLTISLPVYLALQAAVLWASGTVLLRKTAMAETSIVQMTISNLFFLALTGAMLLVSWKTPNLQELALLFGTGIIGGAAQLAFFEGMRRAPISVLAPFEYTALVWAFVLGYLVWSDIPKSEVFVGAALIISAGLIIILSERRRAISPA</sequence>
<name>A0AAE3U1H4_9HYPH</name>
<evidence type="ECO:0000256" key="2">
    <source>
        <dbReference type="ARBA" id="ARBA00009853"/>
    </source>
</evidence>
<feature type="transmembrane region" description="Helical" evidence="6">
    <location>
        <begin position="180"/>
        <end position="201"/>
    </location>
</feature>
<feature type="transmembrane region" description="Helical" evidence="6">
    <location>
        <begin position="148"/>
        <end position="168"/>
    </location>
</feature>
<evidence type="ECO:0000259" key="7">
    <source>
        <dbReference type="Pfam" id="PF00892"/>
    </source>
</evidence>
<organism evidence="8 9">
    <name type="scientific">Ferirhizobium litorale</name>
    <dbReference type="NCBI Taxonomy" id="2927786"/>
    <lineage>
        <taxon>Bacteria</taxon>
        <taxon>Pseudomonadati</taxon>
        <taxon>Pseudomonadota</taxon>
        <taxon>Alphaproteobacteria</taxon>
        <taxon>Hyphomicrobiales</taxon>
        <taxon>Rhizobiaceae</taxon>
        <taxon>Ferirhizobium</taxon>
    </lineage>
</organism>
<dbReference type="PANTHER" id="PTHR22911">
    <property type="entry name" value="ACYL-MALONYL CONDENSING ENZYME-RELATED"/>
    <property type="match status" value="1"/>
</dbReference>
<comment type="similarity">
    <text evidence="2">Belongs to the drug/metabolite transporter (DMT) superfamily. 10 TMS drug/metabolite exporter (DME) (TC 2.A.7.3) family.</text>
</comment>
<feature type="transmembrane region" description="Helical" evidence="6">
    <location>
        <begin position="94"/>
        <end position="113"/>
    </location>
</feature>
<feature type="transmembrane region" description="Helical" evidence="6">
    <location>
        <begin position="261"/>
        <end position="279"/>
    </location>
</feature>
<dbReference type="PANTHER" id="PTHR22911:SF6">
    <property type="entry name" value="SOLUTE CARRIER FAMILY 35 MEMBER G1"/>
    <property type="match status" value="1"/>
</dbReference>
<feature type="domain" description="EamA" evidence="7">
    <location>
        <begin position="7"/>
        <end position="138"/>
    </location>
</feature>
<evidence type="ECO:0000256" key="3">
    <source>
        <dbReference type="ARBA" id="ARBA00022692"/>
    </source>
</evidence>
<evidence type="ECO:0000256" key="6">
    <source>
        <dbReference type="SAM" id="Phobius"/>
    </source>
</evidence>
<feature type="transmembrane region" description="Helical" evidence="6">
    <location>
        <begin position="237"/>
        <end position="255"/>
    </location>
</feature>
<protein>
    <submittedName>
        <fullName evidence="8">DMT family transporter</fullName>
    </submittedName>
</protein>
<dbReference type="RefSeq" id="WP_311789182.1">
    <property type="nucleotide sequence ID" value="NZ_JALDYY010000025.1"/>
</dbReference>
<dbReference type="AlphaFoldDB" id="A0AAE3U1H4"/>